<dbReference type="Proteomes" id="UP000199062">
    <property type="component" value="Unassembled WGS sequence"/>
</dbReference>
<name>A0A1I6M809_9EURY</name>
<feature type="coiled-coil region" evidence="1">
    <location>
        <begin position="87"/>
        <end position="114"/>
    </location>
</feature>
<dbReference type="RefSeq" id="WP_089818964.1">
    <property type="nucleotide sequence ID" value="NZ_FOZK01000005.1"/>
</dbReference>
<reference evidence="3 4" key="1">
    <citation type="submission" date="2016-10" db="EMBL/GenBank/DDBJ databases">
        <authorList>
            <person name="de Groot N.N."/>
        </authorList>
    </citation>
    <scope>NUCLEOTIDE SEQUENCE [LARGE SCALE GENOMIC DNA]</scope>
    <source>
        <strain evidence="3 4">CGMCC 1.10457</strain>
    </source>
</reference>
<dbReference type="OrthoDB" id="204360at2157"/>
<dbReference type="Pfam" id="PF23432">
    <property type="entry name" value="DUF7118"/>
    <property type="match status" value="1"/>
</dbReference>
<accession>A0A1I6M809</accession>
<feature type="coiled-coil region" evidence="1">
    <location>
        <begin position="335"/>
        <end position="369"/>
    </location>
</feature>
<evidence type="ECO:0000313" key="3">
    <source>
        <dbReference type="EMBL" id="SFS11836.1"/>
    </source>
</evidence>
<dbReference type="InterPro" id="IPR055542">
    <property type="entry name" value="DUF7118"/>
</dbReference>
<evidence type="ECO:0000256" key="1">
    <source>
        <dbReference type="SAM" id="Coils"/>
    </source>
</evidence>
<dbReference type="EMBL" id="FOZK01000005">
    <property type="protein sequence ID" value="SFS11836.1"/>
    <property type="molecule type" value="Genomic_DNA"/>
</dbReference>
<keyword evidence="1" id="KW-0175">Coiled coil</keyword>
<sequence length="369" mass="42864">MVESVARLERADADRREAKSQVESVGEENLRDLREAVGDLREILTAYEDRAVRDEDFAAFIEFQDRIGHFTNDLPEDLPERETFEDIDDLLQQRRLVESDFEDARERLADAESALAPLEDWEDATDRYREARRAVGRRLDEVRDEIAERERLQRLGEADLDAPVERLRDPIETYDQNVREAFASFRSDSSAREVLDFLATTANFPLVPFERPPDDLRTFVRTHEAGTESIPQLLEYAGFSRSKLDHYVDDPDALKRAVATQQTYLERLDADPLTVGWPPPEADVLRWQCNERISVVGRFAPDVVPDLRAVRELTRREDYDRLRTSAQARDQLTDAERERLRSGAVEEELAELREEREQLEDALETYPDR</sequence>
<dbReference type="STRING" id="767519.SAMN05216559_3954"/>
<dbReference type="AlphaFoldDB" id="A0A1I6M809"/>
<protein>
    <submittedName>
        <fullName evidence="3">Uncharacterized protein</fullName>
    </submittedName>
</protein>
<proteinExistence type="predicted"/>
<evidence type="ECO:0000313" key="4">
    <source>
        <dbReference type="Proteomes" id="UP000199062"/>
    </source>
</evidence>
<gene>
    <name evidence="3" type="ORF">SAMN05216559_3954</name>
</gene>
<keyword evidence="4" id="KW-1185">Reference proteome</keyword>
<feature type="compositionally biased region" description="Basic and acidic residues" evidence="2">
    <location>
        <begin position="1"/>
        <end position="20"/>
    </location>
</feature>
<feature type="region of interest" description="Disordered" evidence="2">
    <location>
        <begin position="1"/>
        <end position="28"/>
    </location>
</feature>
<evidence type="ECO:0000256" key="2">
    <source>
        <dbReference type="SAM" id="MobiDB-lite"/>
    </source>
</evidence>
<organism evidence="3 4">
    <name type="scientific">Halomicrobium zhouii</name>
    <dbReference type="NCBI Taxonomy" id="767519"/>
    <lineage>
        <taxon>Archaea</taxon>
        <taxon>Methanobacteriati</taxon>
        <taxon>Methanobacteriota</taxon>
        <taxon>Stenosarchaea group</taxon>
        <taxon>Halobacteria</taxon>
        <taxon>Halobacteriales</taxon>
        <taxon>Haloarculaceae</taxon>
        <taxon>Halomicrobium</taxon>
    </lineage>
</organism>